<feature type="transmembrane region" description="Helical" evidence="6">
    <location>
        <begin position="169"/>
        <end position="192"/>
    </location>
</feature>
<dbReference type="EMBL" id="PUHW01000120">
    <property type="protein sequence ID" value="KAG0688819.1"/>
    <property type="molecule type" value="Genomic_DNA"/>
</dbReference>
<dbReference type="GO" id="GO:0002182">
    <property type="term" value="P:cytoplasmic translational elongation"/>
    <property type="evidence" value="ECO:0007669"/>
    <property type="project" value="InterPro"/>
</dbReference>
<dbReference type="PANTHER" id="PTHR21141">
    <property type="entry name" value="60S ACIDIC RIBOSOMAL PROTEIN FAMILY MEMBER"/>
    <property type="match status" value="1"/>
</dbReference>
<comment type="caution">
    <text evidence="7">The sequence shown here is derived from an EMBL/GenBank/DDBJ whole genome shotgun (WGS) entry which is preliminary data.</text>
</comment>
<dbReference type="AlphaFoldDB" id="A0A9P7BGJ2"/>
<dbReference type="GO" id="GO:0003735">
    <property type="term" value="F:structural constituent of ribosome"/>
    <property type="evidence" value="ECO:0007669"/>
    <property type="project" value="InterPro"/>
</dbReference>
<organism evidence="7 8">
    <name type="scientific">Pichia californica</name>
    <dbReference type="NCBI Taxonomy" id="460514"/>
    <lineage>
        <taxon>Eukaryota</taxon>
        <taxon>Fungi</taxon>
        <taxon>Dikarya</taxon>
        <taxon>Ascomycota</taxon>
        <taxon>Saccharomycotina</taxon>
        <taxon>Pichiomycetes</taxon>
        <taxon>Pichiales</taxon>
        <taxon>Pichiaceae</taxon>
        <taxon>Pichia</taxon>
    </lineage>
</organism>
<dbReference type="GO" id="GO:0022625">
    <property type="term" value="C:cytosolic large ribosomal subunit"/>
    <property type="evidence" value="ECO:0007669"/>
    <property type="project" value="InterPro"/>
</dbReference>
<keyword evidence="6" id="KW-1133">Transmembrane helix</keyword>
<evidence type="ECO:0000256" key="1">
    <source>
        <dbReference type="ARBA" id="ARBA00005436"/>
    </source>
</evidence>
<name>A0A9P7BGJ2_9ASCO</name>
<dbReference type="InterPro" id="IPR027534">
    <property type="entry name" value="Ribosomal_P1/P2"/>
</dbReference>
<keyword evidence="3 7" id="KW-0689">Ribosomal protein</keyword>
<evidence type="ECO:0000256" key="6">
    <source>
        <dbReference type="SAM" id="Phobius"/>
    </source>
</evidence>
<evidence type="ECO:0000256" key="4">
    <source>
        <dbReference type="ARBA" id="ARBA00023274"/>
    </source>
</evidence>
<dbReference type="FunFam" id="1.10.10.1410:FF:000002">
    <property type="entry name" value="60S acidic ribosomal protein P2"/>
    <property type="match status" value="1"/>
</dbReference>
<sequence length="274" mass="29651">MVFFTAPTADDVTSVLSSVGIEVESEKLDKLISELSGKSIEELIAEGNEKIASAPGGGAASGAAPAAGSATEAAAEEEVEEEKEESDDDMGFALGPIGIQIGILNTVQQCSCINSYIFKNYLIAGKLNKVFDTTLCLSGMDRVVIPGKLKRLVPQTLGTQLLDINPLSIILSISHIIYIVFISLIPILGTIITEYNHILNTGSSSQTRFWQLSRKRPRQQKYYVKEQEGLYLSFGFVCQIMENIPIFGLFFTFTDTIGAAILAKDVAAEANKED</sequence>
<keyword evidence="8" id="KW-1185">Reference proteome</keyword>
<evidence type="ECO:0000256" key="2">
    <source>
        <dbReference type="ARBA" id="ARBA00022553"/>
    </source>
</evidence>
<keyword evidence="6" id="KW-0472">Membrane</keyword>
<keyword evidence="2" id="KW-0597">Phosphoprotein</keyword>
<dbReference type="Proteomes" id="UP000697127">
    <property type="component" value="Unassembled WGS sequence"/>
</dbReference>
<proteinExistence type="inferred from homology"/>
<feature type="region of interest" description="Disordered" evidence="5">
    <location>
        <begin position="55"/>
        <end position="89"/>
    </location>
</feature>
<dbReference type="InterPro" id="IPR038716">
    <property type="entry name" value="P1/P2_N_sf"/>
</dbReference>
<evidence type="ECO:0000256" key="3">
    <source>
        <dbReference type="ARBA" id="ARBA00022980"/>
    </source>
</evidence>
<dbReference type="Gene3D" id="1.10.10.1410">
    <property type="match status" value="1"/>
</dbReference>
<dbReference type="CDD" id="cd05833">
    <property type="entry name" value="Ribosomal_P2"/>
    <property type="match status" value="1"/>
</dbReference>
<feature type="compositionally biased region" description="Low complexity" evidence="5">
    <location>
        <begin position="61"/>
        <end position="73"/>
    </location>
</feature>
<evidence type="ECO:0000313" key="7">
    <source>
        <dbReference type="EMBL" id="KAG0688819.1"/>
    </source>
</evidence>
<feature type="compositionally biased region" description="Acidic residues" evidence="5">
    <location>
        <begin position="74"/>
        <end position="89"/>
    </location>
</feature>
<dbReference type="Pfam" id="PF00428">
    <property type="entry name" value="Ribosomal_60s"/>
    <property type="match status" value="1"/>
</dbReference>
<evidence type="ECO:0000256" key="5">
    <source>
        <dbReference type="SAM" id="MobiDB-lite"/>
    </source>
</evidence>
<dbReference type="InterPro" id="IPR001859">
    <property type="entry name" value="Ribosomal_P1/P2_euk"/>
</dbReference>
<evidence type="ECO:0000313" key="8">
    <source>
        <dbReference type="Proteomes" id="UP000697127"/>
    </source>
</evidence>
<dbReference type="PRINTS" id="PR00456">
    <property type="entry name" value="RIBOSOMALP2"/>
</dbReference>
<keyword evidence="4" id="KW-0687">Ribonucleoprotein</keyword>
<keyword evidence="6" id="KW-0812">Transmembrane</keyword>
<reference evidence="7" key="1">
    <citation type="submission" date="2020-11" db="EMBL/GenBank/DDBJ databases">
        <title>Kefir isolates.</title>
        <authorList>
            <person name="Marcisauskas S."/>
            <person name="Kim Y."/>
            <person name="Blasche S."/>
        </authorList>
    </citation>
    <scope>NUCLEOTIDE SEQUENCE</scope>
    <source>
        <strain evidence="7">Olga-1</strain>
    </source>
</reference>
<gene>
    <name evidence="7" type="primary">RPP2B_1</name>
    <name evidence="7" type="ORF">C6P40_000495</name>
</gene>
<dbReference type="InterPro" id="IPR044076">
    <property type="entry name" value="Ribosomal_P2"/>
</dbReference>
<protein>
    <submittedName>
        <fullName evidence="7">60S acidic ribosomal protein P2</fullName>
    </submittedName>
</protein>
<dbReference type="HAMAP" id="MF_01478">
    <property type="entry name" value="Ribosomal_L12_arch"/>
    <property type="match status" value="1"/>
</dbReference>
<accession>A0A9P7BGJ2</accession>
<dbReference type="PANTHER" id="PTHR21141:SF5">
    <property type="entry name" value="LARGE RIBOSOMAL SUBUNIT PROTEIN P2"/>
    <property type="match status" value="1"/>
</dbReference>
<comment type="similarity">
    <text evidence="1">Belongs to the eukaryotic ribosomal protein P1/P2 family.</text>
</comment>